<keyword evidence="3" id="KW-1185">Reference proteome</keyword>
<proteinExistence type="predicted"/>
<feature type="signal peptide" evidence="1">
    <location>
        <begin position="1"/>
        <end position="20"/>
    </location>
</feature>
<reference evidence="4" key="1">
    <citation type="submission" date="2015-08" db="UniProtKB">
        <authorList>
            <consortium name="WormBaseParasite"/>
        </authorList>
    </citation>
    <scope>IDENTIFICATION</scope>
</reference>
<keyword evidence="1" id="KW-0732">Signal</keyword>
<protein>
    <submittedName>
        <fullName evidence="4 5">Peptidase S1 domain-containing protein</fullName>
    </submittedName>
</protein>
<dbReference type="WBParaSite" id="SSTP_0000110300.1">
    <property type="protein sequence ID" value="SSTP_0000110300.1"/>
    <property type="gene ID" value="SSTP_0000110300"/>
</dbReference>
<sequence>MYFVKKKLFILFFLNIISNSRPIIRGKKFPYDIGYSAIIIYPKNGHEQLFCGGTFISPNIVLVASHCIDEKNMKSVTVYYSHEISIYKSENKKEYDFNFKGITFKSHVKKFIKMFEGKFIDPYKHHTDDIGLLFLDKSALICSKKKSVMVALLPFDIDTGKEYFSSDEIVRSKNMIVTGNGYNEKGEIHNETRLLIMTKSPELKKSKYFGGDESYLVYTNLSGLPSISKGDSGSGLVLWKKNFPYIIGVSFSGSRENEHDYLTNEFVYLLSPKVKKFLIDNLKHLNMVNFKEVCRNHFNKLFSLQTLK</sequence>
<dbReference type="AlphaFoldDB" id="A0A0K0DV36"/>
<dbReference type="InterPro" id="IPR009003">
    <property type="entry name" value="Peptidase_S1_PA"/>
</dbReference>
<evidence type="ECO:0000256" key="1">
    <source>
        <dbReference type="SAM" id="SignalP"/>
    </source>
</evidence>
<dbReference type="InterPro" id="IPR043504">
    <property type="entry name" value="Peptidase_S1_PA_chymotrypsin"/>
</dbReference>
<dbReference type="PRINTS" id="PR00722">
    <property type="entry name" value="CHYMOTRYPSIN"/>
</dbReference>
<feature type="chain" id="PRO_5005327027" evidence="1">
    <location>
        <begin position="21"/>
        <end position="308"/>
    </location>
</feature>
<dbReference type="PROSITE" id="PS50240">
    <property type="entry name" value="TRYPSIN_DOM"/>
    <property type="match status" value="1"/>
</dbReference>
<dbReference type="GO" id="GO:0004252">
    <property type="term" value="F:serine-type endopeptidase activity"/>
    <property type="evidence" value="ECO:0007669"/>
    <property type="project" value="InterPro"/>
</dbReference>
<dbReference type="Proteomes" id="UP000035681">
    <property type="component" value="Unplaced"/>
</dbReference>
<accession>A0A0K0DV36</accession>
<organism evidence="4">
    <name type="scientific">Strongyloides stercoralis</name>
    <name type="common">Threadworm</name>
    <dbReference type="NCBI Taxonomy" id="6248"/>
    <lineage>
        <taxon>Eukaryota</taxon>
        <taxon>Metazoa</taxon>
        <taxon>Ecdysozoa</taxon>
        <taxon>Nematoda</taxon>
        <taxon>Chromadorea</taxon>
        <taxon>Rhabditida</taxon>
        <taxon>Tylenchina</taxon>
        <taxon>Panagrolaimomorpha</taxon>
        <taxon>Strongyloidoidea</taxon>
        <taxon>Strongyloididae</taxon>
        <taxon>Strongyloides</taxon>
    </lineage>
</organism>
<dbReference type="WBParaSite" id="TCONS_00010684.p1">
    <property type="protein sequence ID" value="TCONS_00010684.p1"/>
    <property type="gene ID" value="XLOC_004162"/>
</dbReference>
<evidence type="ECO:0000313" key="4">
    <source>
        <dbReference type="WBParaSite" id="SSTP_0000110300.1"/>
    </source>
</evidence>
<evidence type="ECO:0000313" key="3">
    <source>
        <dbReference type="Proteomes" id="UP000035681"/>
    </source>
</evidence>
<dbReference type="SUPFAM" id="SSF50494">
    <property type="entry name" value="Trypsin-like serine proteases"/>
    <property type="match status" value="1"/>
</dbReference>
<name>A0A0K0DV36_STRER</name>
<dbReference type="GO" id="GO:0006508">
    <property type="term" value="P:proteolysis"/>
    <property type="evidence" value="ECO:0007669"/>
    <property type="project" value="InterPro"/>
</dbReference>
<dbReference type="InterPro" id="IPR051333">
    <property type="entry name" value="CLIP_Serine_Protease"/>
</dbReference>
<dbReference type="Pfam" id="PF00089">
    <property type="entry name" value="Trypsin"/>
    <property type="match status" value="1"/>
</dbReference>
<dbReference type="Gene3D" id="2.40.10.10">
    <property type="entry name" value="Trypsin-like serine proteases"/>
    <property type="match status" value="1"/>
</dbReference>
<dbReference type="InterPro" id="IPR001254">
    <property type="entry name" value="Trypsin_dom"/>
</dbReference>
<dbReference type="PANTHER" id="PTHR24260:SF136">
    <property type="entry name" value="GH08193P-RELATED"/>
    <property type="match status" value="1"/>
</dbReference>
<evidence type="ECO:0000259" key="2">
    <source>
        <dbReference type="PROSITE" id="PS50240"/>
    </source>
</evidence>
<dbReference type="PANTHER" id="PTHR24260">
    <property type="match status" value="1"/>
</dbReference>
<evidence type="ECO:0000313" key="5">
    <source>
        <dbReference type="WBParaSite" id="TCONS_00010684.p1"/>
    </source>
</evidence>
<feature type="domain" description="Peptidase S1" evidence="2">
    <location>
        <begin position="16"/>
        <end position="283"/>
    </location>
</feature>
<dbReference type="STRING" id="6248.A0A0K0DV36"/>
<dbReference type="InterPro" id="IPR001314">
    <property type="entry name" value="Peptidase_S1A"/>
</dbReference>